<keyword evidence="2" id="KW-1185">Reference proteome</keyword>
<dbReference type="OrthoDB" id="646668at2"/>
<dbReference type="Proteomes" id="UP000320811">
    <property type="component" value="Unassembled WGS sequence"/>
</dbReference>
<name>A0A561PTT1_9BACT</name>
<gene>
    <name evidence="1" type="ORF">FHW36_103282</name>
</gene>
<dbReference type="AlphaFoldDB" id="A0A561PTT1"/>
<comment type="caution">
    <text evidence="1">The sequence shown here is derived from an EMBL/GenBank/DDBJ whole genome shotgun (WGS) entry which is preliminary data.</text>
</comment>
<proteinExistence type="predicted"/>
<evidence type="ECO:0000313" key="2">
    <source>
        <dbReference type="Proteomes" id="UP000320811"/>
    </source>
</evidence>
<reference evidence="1 2" key="1">
    <citation type="submission" date="2019-06" db="EMBL/GenBank/DDBJ databases">
        <title>Sorghum-associated microbial communities from plants grown in Nebraska, USA.</title>
        <authorList>
            <person name="Schachtman D."/>
        </authorList>
    </citation>
    <scope>NUCLEOTIDE SEQUENCE [LARGE SCALE GENOMIC DNA]</scope>
    <source>
        <strain evidence="1 2">1209</strain>
    </source>
</reference>
<dbReference type="EMBL" id="VIWO01000003">
    <property type="protein sequence ID" value="TWF41478.1"/>
    <property type="molecule type" value="Genomic_DNA"/>
</dbReference>
<evidence type="ECO:0000313" key="1">
    <source>
        <dbReference type="EMBL" id="TWF41478.1"/>
    </source>
</evidence>
<accession>A0A561PTT1</accession>
<organism evidence="1 2">
    <name type="scientific">Chitinophaga polysaccharea</name>
    <dbReference type="NCBI Taxonomy" id="1293035"/>
    <lineage>
        <taxon>Bacteria</taxon>
        <taxon>Pseudomonadati</taxon>
        <taxon>Bacteroidota</taxon>
        <taxon>Chitinophagia</taxon>
        <taxon>Chitinophagales</taxon>
        <taxon>Chitinophagaceae</taxon>
        <taxon>Chitinophaga</taxon>
    </lineage>
</organism>
<dbReference type="RefSeq" id="WP_145669188.1">
    <property type="nucleotide sequence ID" value="NZ_VIWO01000003.1"/>
</dbReference>
<protein>
    <submittedName>
        <fullName evidence="1">Uncharacterized protein</fullName>
    </submittedName>
</protein>
<sequence length="104" mass="11900">MKNRYAISNFIPRQYVLWTIAPSTLLASVINGNTYMHSVKQTITGKVLDAKDSAPLPGVNIVVKLAGRQCCLQYYKAERNEMTLVQQGDGWRNIWMFKRKGFVF</sequence>